<dbReference type="Proteomes" id="UP000479132">
    <property type="component" value="Unassembled WGS sequence"/>
</dbReference>
<protein>
    <submittedName>
        <fullName evidence="1">Gluconate 2-dehydrogenase subunit 3 family protein</fullName>
    </submittedName>
</protein>
<dbReference type="Pfam" id="PF13618">
    <property type="entry name" value="Gluconate_2-dh3"/>
    <property type="match status" value="1"/>
</dbReference>
<name>A0A6M1T059_9BACT</name>
<gene>
    <name evidence="1" type="ORF">G3569_10950</name>
</gene>
<comment type="caution">
    <text evidence="1">The sequence shown here is derived from an EMBL/GenBank/DDBJ whole genome shotgun (WGS) entry which is preliminary data.</text>
</comment>
<reference evidence="1 2" key="1">
    <citation type="submission" date="2020-02" db="EMBL/GenBank/DDBJ databases">
        <title>Aliifodinibius halophilus 2W32, complete genome.</title>
        <authorList>
            <person name="Li Y."/>
            <person name="Wu S."/>
        </authorList>
    </citation>
    <scope>NUCLEOTIDE SEQUENCE [LARGE SCALE GENOMIC DNA]</scope>
    <source>
        <strain evidence="1 2">2W32</strain>
    </source>
</reference>
<dbReference type="AlphaFoldDB" id="A0A6M1T059"/>
<organism evidence="1 2">
    <name type="scientific">Fodinibius halophilus</name>
    <dbReference type="NCBI Taxonomy" id="1736908"/>
    <lineage>
        <taxon>Bacteria</taxon>
        <taxon>Pseudomonadati</taxon>
        <taxon>Balneolota</taxon>
        <taxon>Balneolia</taxon>
        <taxon>Balneolales</taxon>
        <taxon>Balneolaceae</taxon>
        <taxon>Fodinibius</taxon>
    </lineage>
</organism>
<dbReference type="RefSeq" id="WP_165269055.1">
    <property type="nucleotide sequence ID" value="NZ_JAALLS010000013.1"/>
</dbReference>
<accession>A0A6M1T059</accession>
<evidence type="ECO:0000313" key="2">
    <source>
        <dbReference type="Proteomes" id="UP000479132"/>
    </source>
</evidence>
<proteinExistence type="predicted"/>
<dbReference type="EMBL" id="JAALLS010000013">
    <property type="protein sequence ID" value="NGP88876.1"/>
    <property type="molecule type" value="Genomic_DNA"/>
</dbReference>
<keyword evidence="2" id="KW-1185">Reference proteome</keyword>
<dbReference type="PROSITE" id="PS51257">
    <property type="entry name" value="PROKAR_LIPOPROTEIN"/>
    <property type="match status" value="1"/>
</dbReference>
<dbReference type="InterPro" id="IPR027056">
    <property type="entry name" value="Gluconate_2DH_su3"/>
</dbReference>
<sequence length="216" mass="23965">MDRREALKKIGLSFGILIGAPTAVSVLQGCGRGNTGFSNPHFFNQPEAEVITKIVDIILPPTKDTPGASDVGVPQFIDQYLEEVVPLDERARTKEYLNNFIEQIQRETGKQKVSEFTKSDIEPFVAKSLNKSQAEEDAIYEQIDNYVQAKQNGDDPELIEEVAAFALLTNLRSMAIWSYKTSQKIGEKVLAYDPVPGRQQGCVNLQDETGGKAWSL</sequence>
<evidence type="ECO:0000313" key="1">
    <source>
        <dbReference type="EMBL" id="NGP88876.1"/>
    </source>
</evidence>